<organism evidence="2 3">
    <name type="scientific">Pseudobutyrivibrio xylanivorans DSM 14809</name>
    <dbReference type="NCBI Taxonomy" id="1123012"/>
    <lineage>
        <taxon>Bacteria</taxon>
        <taxon>Bacillati</taxon>
        <taxon>Bacillota</taxon>
        <taxon>Clostridia</taxon>
        <taxon>Lachnospirales</taxon>
        <taxon>Lachnospiraceae</taxon>
        <taxon>Pseudobutyrivibrio</taxon>
    </lineage>
</organism>
<dbReference type="AlphaFoldDB" id="A0A1M6K2Z0"/>
<dbReference type="Proteomes" id="UP000184185">
    <property type="component" value="Unassembled WGS sequence"/>
</dbReference>
<feature type="transmembrane region" description="Helical" evidence="1">
    <location>
        <begin position="12"/>
        <end position="30"/>
    </location>
</feature>
<keyword evidence="1" id="KW-0812">Transmembrane</keyword>
<evidence type="ECO:0000313" key="2">
    <source>
        <dbReference type="EMBL" id="SHJ53172.1"/>
    </source>
</evidence>
<dbReference type="InterPro" id="IPR003832">
    <property type="entry name" value="DUF212"/>
</dbReference>
<evidence type="ECO:0008006" key="4">
    <source>
        <dbReference type="Google" id="ProtNLM"/>
    </source>
</evidence>
<dbReference type="PANTHER" id="PTHR31446:SF29">
    <property type="entry name" value="ACID PHOSPHATASE_VANADIUM-DEPENDENT HALOPEROXIDASE-RELATED PROTEIN"/>
    <property type="match status" value="1"/>
</dbReference>
<keyword evidence="1" id="KW-0472">Membrane</keyword>
<dbReference type="RefSeq" id="WP_072919045.1">
    <property type="nucleotide sequence ID" value="NZ_FQYQ01000027.1"/>
</dbReference>
<evidence type="ECO:0000313" key="3">
    <source>
        <dbReference type="Proteomes" id="UP000184185"/>
    </source>
</evidence>
<feature type="transmembrane region" description="Helical" evidence="1">
    <location>
        <begin position="130"/>
        <end position="150"/>
    </location>
</feature>
<name>A0A1M6K2Z0_PSEXY</name>
<keyword evidence="3" id="KW-1185">Reference proteome</keyword>
<feature type="transmembrane region" description="Helical" evidence="1">
    <location>
        <begin position="50"/>
        <end position="83"/>
    </location>
</feature>
<dbReference type="STRING" id="185007.SAMN02910350_02436"/>
<proteinExistence type="predicted"/>
<dbReference type="EMBL" id="FQYQ01000027">
    <property type="protein sequence ID" value="SHJ53172.1"/>
    <property type="molecule type" value="Genomic_DNA"/>
</dbReference>
<sequence length="152" mass="16808">MYILTDLFLNKIFIAPVVAWLIAMAIKIIIDCTMSGFNKDRLVESGGMPSSHAATVLALITITGACIGTGSFEFAAVFFFGFITLYDARGVRFETQRQGRALNDLNDEREEEGKQPLNIKRFTEKMGHTMPELMAGGVIGIICALVVYYLPF</sequence>
<gene>
    <name evidence="2" type="ORF">SAMN02745725_02762</name>
</gene>
<dbReference type="Pfam" id="PF02681">
    <property type="entry name" value="DUF212"/>
    <property type="match status" value="1"/>
</dbReference>
<evidence type="ECO:0000256" key="1">
    <source>
        <dbReference type="SAM" id="Phobius"/>
    </source>
</evidence>
<accession>A0A1M6K2Z0</accession>
<reference evidence="2 3" key="1">
    <citation type="submission" date="2016-11" db="EMBL/GenBank/DDBJ databases">
        <authorList>
            <person name="Jaros S."/>
            <person name="Januszkiewicz K."/>
            <person name="Wedrychowicz H."/>
        </authorList>
    </citation>
    <scope>NUCLEOTIDE SEQUENCE [LARGE SCALE GENOMIC DNA]</scope>
    <source>
        <strain evidence="2 3">DSM 14809</strain>
    </source>
</reference>
<protein>
    <recommendedName>
        <fullName evidence="4">Divergent PAP2 family protein</fullName>
    </recommendedName>
</protein>
<keyword evidence="1" id="KW-1133">Transmembrane helix</keyword>
<dbReference type="PANTHER" id="PTHR31446">
    <property type="entry name" value="ACID PHOSPHATASE/VANADIUM-DEPENDENT HALOPEROXIDASE-RELATED PROTEIN"/>
    <property type="match status" value="1"/>
</dbReference>
<dbReference type="OrthoDB" id="9792681at2"/>